<dbReference type="AlphaFoldDB" id="A0A418VV34"/>
<dbReference type="Gene3D" id="1.25.40.10">
    <property type="entry name" value="Tetratricopeptide repeat domain"/>
    <property type="match status" value="1"/>
</dbReference>
<gene>
    <name evidence="1" type="ORF">D3877_12155</name>
</gene>
<reference evidence="1 2" key="1">
    <citation type="submission" date="2018-09" db="EMBL/GenBank/DDBJ databases">
        <authorList>
            <person name="Zhu H."/>
        </authorList>
    </citation>
    <scope>NUCLEOTIDE SEQUENCE [LARGE SCALE GENOMIC DNA]</scope>
    <source>
        <strain evidence="1 2">K2W22B-5</strain>
    </source>
</reference>
<dbReference type="InterPro" id="IPR011990">
    <property type="entry name" value="TPR-like_helical_dom_sf"/>
</dbReference>
<accession>A0A418VV34</accession>
<dbReference type="InterPro" id="IPR010323">
    <property type="entry name" value="DUF924"/>
</dbReference>
<proteinExistence type="predicted"/>
<organism evidence="1 2">
    <name type="scientific">Azospirillum cavernae</name>
    <dbReference type="NCBI Taxonomy" id="2320860"/>
    <lineage>
        <taxon>Bacteria</taxon>
        <taxon>Pseudomonadati</taxon>
        <taxon>Pseudomonadota</taxon>
        <taxon>Alphaproteobacteria</taxon>
        <taxon>Rhodospirillales</taxon>
        <taxon>Azospirillaceae</taxon>
        <taxon>Azospirillum</taxon>
    </lineage>
</organism>
<dbReference type="EMBL" id="QYUL01000002">
    <property type="protein sequence ID" value="RJF80979.1"/>
    <property type="molecule type" value="Genomic_DNA"/>
</dbReference>
<dbReference type="SUPFAM" id="SSF48452">
    <property type="entry name" value="TPR-like"/>
    <property type="match status" value="1"/>
</dbReference>
<comment type="caution">
    <text evidence="1">The sequence shown here is derived from an EMBL/GenBank/DDBJ whole genome shotgun (WGS) entry which is preliminary data.</text>
</comment>
<name>A0A418VV34_9PROT</name>
<dbReference type="Pfam" id="PF06041">
    <property type="entry name" value="DUF924"/>
    <property type="match status" value="1"/>
</dbReference>
<keyword evidence="2" id="KW-1185">Reference proteome</keyword>
<evidence type="ECO:0000313" key="2">
    <source>
        <dbReference type="Proteomes" id="UP000283458"/>
    </source>
</evidence>
<sequence length="183" mass="20730">MVDSLIDEIVDFWFDDAMKPYWFRKSDSFDRAVADTLGEPHAAAARGDCDSWMEDVDGCLALCILLDQVPRNIFRGDPRSFATDAKARAVAEHALANGFDLECTTDERIFLYLPLEHHEDMDSQNRSVALFTERVGDAVTVDYANRHRAVIERFGRFPHRNAILGRDSTPEEAAFLLEPNSSF</sequence>
<protein>
    <submittedName>
        <fullName evidence="1">DUF924 domain-containing protein</fullName>
    </submittedName>
</protein>
<evidence type="ECO:0000313" key="1">
    <source>
        <dbReference type="EMBL" id="RJF80979.1"/>
    </source>
</evidence>
<dbReference type="Proteomes" id="UP000283458">
    <property type="component" value="Unassembled WGS sequence"/>
</dbReference>
<dbReference type="RefSeq" id="WP_119831070.1">
    <property type="nucleotide sequence ID" value="NZ_QYUL01000002.1"/>
</dbReference>
<dbReference type="Gene3D" id="1.20.58.320">
    <property type="entry name" value="TPR-like"/>
    <property type="match status" value="1"/>
</dbReference>
<dbReference type="OrthoDB" id="7593450at2"/>